<feature type="non-terminal residue" evidence="4">
    <location>
        <position position="1"/>
    </location>
</feature>
<dbReference type="InterPro" id="IPR001830">
    <property type="entry name" value="Glyco_trans_20"/>
</dbReference>
<sequence>PRNTVFVLSGRERGDLEKTLGGVKGLGLAAEHGYLYRWGDSGKEDDAWLCTKENFDDSWKDITHSVMDIYTQRTHGTYIELKGSALLWQFRDADPEFGQLQAKELHDQLTQVLESFQVEVLTGTDYLEVRPEGVDKGVMVDRVLSTLESQQGSPVDFILCIGDDQSDEFMFSYLEERNMQKTFTVTVGKKPSAAKQFLNDVDEVMEVLNALTKVTTTSNRNFSMNDLRLMEHRPFPRSLDHSRGTLDQQQLAPSIPITTHSLKSSKYSMSMSALSSAATASEPQSLGLRRVASTSATSYEQYFSNIDEEEDDHGGIFF</sequence>
<keyword evidence="3" id="KW-0378">Hydrolase</keyword>
<dbReference type="FunFam" id="3.40.50.1000:FF:000052">
    <property type="entry name" value="Alpha,alpha-trehalose-phosphate synthase [UDP-forming] 6"/>
    <property type="match status" value="1"/>
</dbReference>
<comment type="cofactor">
    <cofactor evidence="3">
        <name>a divalent metal cation</name>
        <dbReference type="ChEBI" id="CHEBI:60240"/>
    </cofactor>
</comment>
<reference evidence="4 5" key="1">
    <citation type="journal article" date="2014" name="Genome Biol. Evol.">
        <title>The secreted proteins of Achlya hypogyna and Thraustotheca clavata identify the ancestral oomycete secretome and reveal gene acquisitions by horizontal gene transfer.</title>
        <authorList>
            <person name="Misner I."/>
            <person name="Blouin N."/>
            <person name="Leonard G."/>
            <person name="Richards T.A."/>
            <person name="Lane C.E."/>
        </authorList>
    </citation>
    <scope>NUCLEOTIDE SEQUENCE [LARGE SCALE GENOMIC DNA]</scope>
    <source>
        <strain evidence="4 5">ATCC 34112</strain>
    </source>
</reference>
<dbReference type="FunFam" id="3.30.70.1020:FF:000002">
    <property type="entry name" value="Trehalose-6-phosphate synthase 2"/>
    <property type="match status" value="1"/>
</dbReference>
<dbReference type="GO" id="GO:0005992">
    <property type="term" value="P:trehalose biosynthetic process"/>
    <property type="evidence" value="ECO:0007669"/>
    <property type="project" value="UniProtKB-UniPathway"/>
</dbReference>
<evidence type="ECO:0000313" key="4">
    <source>
        <dbReference type="EMBL" id="OQS04900.1"/>
    </source>
</evidence>
<name>A0A1W0A4C4_9STRA</name>
<dbReference type="InterPro" id="IPR023214">
    <property type="entry name" value="HAD_sf"/>
</dbReference>
<feature type="non-terminal residue" evidence="4">
    <location>
        <position position="318"/>
    </location>
</feature>
<dbReference type="GO" id="GO:0004805">
    <property type="term" value="F:trehalose-phosphatase activity"/>
    <property type="evidence" value="ECO:0007669"/>
    <property type="project" value="UniProtKB-EC"/>
</dbReference>
<dbReference type="PANTHER" id="PTHR10788">
    <property type="entry name" value="TREHALOSE-6-PHOSPHATE SYNTHASE"/>
    <property type="match status" value="1"/>
</dbReference>
<dbReference type="GO" id="GO:0005829">
    <property type="term" value="C:cytosol"/>
    <property type="evidence" value="ECO:0007669"/>
    <property type="project" value="TreeGrafter"/>
</dbReference>
<comment type="similarity">
    <text evidence="1">In the N-terminal section; belongs to the glycosyltransferase 20 family.</text>
</comment>
<evidence type="ECO:0000256" key="3">
    <source>
        <dbReference type="RuleBase" id="RU361117"/>
    </source>
</evidence>
<dbReference type="SUPFAM" id="SSF56784">
    <property type="entry name" value="HAD-like"/>
    <property type="match status" value="1"/>
</dbReference>
<evidence type="ECO:0000313" key="5">
    <source>
        <dbReference type="Proteomes" id="UP000243217"/>
    </source>
</evidence>
<dbReference type="EC" id="3.1.3.12" evidence="3"/>
<dbReference type="NCBIfam" id="TIGR01484">
    <property type="entry name" value="HAD-SF-IIB"/>
    <property type="match status" value="1"/>
</dbReference>
<keyword evidence="5" id="KW-1185">Reference proteome</keyword>
<dbReference type="InterPro" id="IPR006379">
    <property type="entry name" value="HAD-SF_hydro_IIB"/>
</dbReference>
<dbReference type="EMBL" id="JNBS01000534">
    <property type="protein sequence ID" value="OQS04900.1"/>
    <property type="molecule type" value="Genomic_DNA"/>
</dbReference>
<comment type="caution">
    <text evidence="4">The sequence shown here is derived from an EMBL/GenBank/DDBJ whole genome shotgun (WGS) entry which is preliminary data.</text>
</comment>
<organism evidence="4 5">
    <name type="scientific">Thraustotheca clavata</name>
    <dbReference type="NCBI Taxonomy" id="74557"/>
    <lineage>
        <taxon>Eukaryota</taxon>
        <taxon>Sar</taxon>
        <taxon>Stramenopiles</taxon>
        <taxon>Oomycota</taxon>
        <taxon>Saprolegniomycetes</taxon>
        <taxon>Saprolegniales</taxon>
        <taxon>Achlyaceae</taxon>
        <taxon>Thraustotheca</taxon>
    </lineage>
</organism>
<dbReference type="InterPro" id="IPR036412">
    <property type="entry name" value="HAD-like_sf"/>
</dbReference>
<comment type="similarity">
    <text evidence="3">Belongs to the trehalose phosphatase family.</text>
</comment>
<comment type="pathway">
    <text evidence="3">Glycan biosynthesis; trehalose biosynthesis.</text>
</comment>
<evidence type="ECO:0000256" key="1">
    <source>
        <dbReference type="ARBA" id="ARBA00005409"/>
    </source>
</evidence>
<accession>A0A1W0A4C4</accession>
<dbReference type="PANTHER" id="PTHR10788:SF94">
    <property type="entry name" value="ALPHA,ALPHA-TREHALOSE-PHOSPHATE SYNTHASE [UDP-FORMING] 5"/>
    <property type="match status" value="1"/>
</dbReference>
<comment type="similarity">
    <text evidence="2">In the C-terminal section; belongs to the trehalose phosphatase family.</text>
</comment>
<evidence type="ECO:0000256" key="2">
    <source>
        <dbReference type="ARBA" id="ARBA00006330"/>
    </source>
</evidence>
<dbReference type="UniPathway" id="UPA00299"/>
<dbReference type="Gene3D" id="3.30.70.1020">
    <property type="entry name" value="Trehalose-6-phosphate phosphatase related protein, domain 2"/>
    <property type="match status" value="1"/>
</dbReference>
<dbReference type="Proteomes" id="UP000243217">
    <property type="component" value="Unassembled WGS sequence"/>
</dbReference>
<dbReference type="InterPro" id="IPR003337">
    <property type="entry name" value="Trehalose_PPase"/>
</dbReference>
<dbReference type="OrthoDB" id="755951at2759"/>
<proteinExistence type="inferred from homology"/>
<dbReference type="AlphaFoldDB" id="A0A1W0A4C4"/>
<comment type="function">
    <text evidence="3">Removes the phosphate from trehalose 6-phosphate to produce free trehalose.</text>
</comment>
<gene>
    <name evidence="4" type="ORF">THRCLA_02901</name>
</gene>
<dbReference type="NCBIfam" id="TIGR00685">
    <property type="entry name" value="T6PP"/>
    <property type="match status" value="1"/>
</dbReference>
<dbReference type="Gene3D" id="3.40.50.1000">
    <property type="entry name" value="HAD superfamily/HAD-like"/>
    <property type="match status" value="1"/>
</dbReference>
<dbReference type="STRING" id="74557.A0A1W0A4C4"/>
<dbReference type="Pfam" id="PF02358">
    <property type="entry name" value="Trehalose_PPase"/>
    <property type="match status" value="1"/>
</dbReference>
<protein>
    <recommendedName>
        <fullName evidence="3">Trehalose 6-phosphate phosphatase</fullName>
        <ecNumber evidence="3">3.1.3.12</ecNumber>
    </recommendedName>
</protein>
<comment type="catalytic activity">
    <reaction evidence="3">
        <text>alpha,alpha-trehalose 6-phosphate + H2O = alpha,alpha-trehalose + phosphate</text>
        <dbReference type="Rhea" id="RHEA:23420"/>
        <dbReference type="ChEBI" id="CHEBI:15377"/>
        <dbReference type="ChEBI" id="CHEBI:16551"/>
        <dbReference type="ChEBI" id="CHEBI:43474"/>
        <dbReference type="ChEBI" id="CHEBI:58429"/>
        <dbReference type="EC" id="3.1.3.12"/>
    </reaction>
</comment>